<evidence type="ECO:0000313" key="7">
    <source>
        <dbReference type="Proteomes" id="UP001642409"/>
    </source>
</evidence>
<dbReference type="EMBL" id="CAXDID020000069">
    <property type="protein sequence ID" value="CAL6013858.1"/>
    <property type="molecule type" value="Genomic_DNA"/>
</dbReference>
<gene>
    <name evidence="4" type="ORF">HINF_LOCUS23984</name>
    <name evidence="5" type="ORF">HINF_LOCUS23991</name>
    <name evidence="1" type="ORF">HINF_LOCUS30258</name>
    <name evidence="2" type="ORF">HINF_LOCUS30265</name>
    <name evidence="3" type="ORF">HINF_LOCUS49515</name>
    <name evidence="6" type="ORF">HINF_LOCUS67995</name>
</gene>
<protein>
    <submittedName>
        <fullName evidence="4">Hypothetical_protein</fullName>
    </submittedName>
</protein>
<dbReference type="EMBL" id="CAXDID020000476">
    <property type="protein sequence ID" value="CAL6095534.1"/>
    <property type="molecule type" value="Genomic_DNA"/>
</dbReference>
<dbReference type="EMBL" id="CATOUU010000945">
    <property type="protein sequence ID" value="CAI9961870.1"/>
    <property type="molecule type" value="Genomic_DNA"/>
</dbReference>
<proteinExistence type="predicted"/>
<comment type="caution">
    <text evidence="2">The sequence shown here is derived from an EMBL/GenBank/DDBJ whole genome shotgun (WGS) entry which is preliminary data.</text>
</comment>
<dbReference type="EMBL" id="CATOUU010000703">
    <property type="protein sequence ID" value="CAI9942613.1"/>
    <property type="molecule type" value="Genomic_DNA"/>
</dbReference>
<organism evidence="2">
    <name type="scientific">Hexamita inflata</name>
    <dbReference type="NCBI Taxonomy" id="28002"/>
    <lineage>
        <taxon>Eukaryota</taxon>
        <taxon>Metamonada</taxon>
        <taxon>Diplomonadida</taxon>
        <taxon>Hexamitidae</taxon>
        <taxon>Hexamitinae</taxon>
        <taxon>Hexamita</taxon>
    </lineage>
</organism>
<evidence type="ECO:0000313" key="5">
    <source>
        <dbReference type="EMBL" id="CAL6013858.1"/>
    </source>
</evidence>
<evidence type="ECO:0000313" key="6">
    <source>
        <dbReference type="EMBL" id="CAL6095534.1"/>
    </source>
</evidence>
<dbReference type="AlphaFoldDB" id="A0AA86PWJ7"/>
<evidence type="ECO:0000313" key="3">
    <source>
        <dbReference type="EMBL" id="CAI9961870.1"/>
    </source>
</evidence>
<dbReference type="EMBL" id="CATOUU010000703">
    <property type="protein sequence ID" value="CAI9942620.1"/>
    <property type="molecule type" value="Genomic_DNA"/>
</dbReference>
<dbReference type="EMBL" id="CAXDID020000069">
    <property type="protein sequence ID" value="CAL6013844.1"/>
    <property type="molecule type" value="Genomic_DNA"/>
</dbReference>
<name>A0AA86PWJ7_9EUKA</name>
<sequence length="188" mass="20680">MKVENKSSKPHCELLFHSGVSFNALSEFDVVKGCVFVLVGVLDGSLHEHFQLLVLYVVSHALLQDVVELVLVNLPVVVSVVHPEQEPELLFLGGLVTEYGQILDERLEADALVVALVHKQLGDPAGKRVELELRDLLKLALHDELGVSGKLVESVKACFSLTSTYTVLHCIDDEQGMQEFILAITKQS</sequence>
<evidence type="ECO:0000313" key="2">
    <source>
        <dbReference type="EMBL" id="CAI9942620.1"/>
    </source>
</evidence>
<reference evidence="2" key="1">
    <citation type="submission" date="2023-06" db="EMBL/GenBank/DDBJ databases">
        <authorList>
            <person name="Kurt Z."/>
        </authorList>
    </citation>
    <scope>NUCLEOTIDE SEQUENCE</scope>
</reference>
<accession>A0AA86PWJ7</accession>
<evidence type="ECO:0000313" key="1">
    <source>
        <dbReference type="EMBL" id="CAI9942613.1"/>
    </source>
</evidence>
<reference evidence="4 7" key="2">
    <citation type="submission" date="2024-07" db="EMBL/GenBank/DDBJ databases">
        <authorList>
            <person name="Akdeniz Z."/>
        </authorList>
    </citation>
    <scope>NUCLEOTIDE SEQUENCE [LARGE SCALE GENOMIC DNA]</scope>
</reference>
<evidence type="ECO:0000313" key="4">
    <source>
        <dbReference type="EMBL" id="CAL6013844.1"/>
    </source>
</evidence>
<keyword evidence="7" id="KW-1185">Reference proteome</keyword>
<dbReference type="Proteomes" id="UP001642409">
    <property type="component" value="Unassembled WGS sequence"/>
</dbReference>